<sequence length="62" mass="7642">MTKRKDITPIRSYQIRQIDVIDDADWLTEQERVHRYEEEIEDCLLVVMPKEYTYRTLVRDKP</sequence>
<protein>
    <submittedName>
        <fullName evidence="1">Uncharacterized protein</fullName>
    </submittedName>
</protein>
<dbReference type="Proteomes" id="UP000425344">
    <property type="component" value="Segment"/>
</dbReference>
<gene>
    <name evidence="1" type="ORF">CRP5_gp08</name>
</gene>
<organism evidence="1 2">
    <name type="scientific">Roseobacter phage CRP-5</name>
    <dbReference type="NCBI Taxonomy" id="2559284"/>
    <lineage>
        <taxon>Viruses</taxon>
        <taxon>Duplodnaviria</taxon>
        <taxon>Heunggongvirae</taxon>
        <taxon>Uroviricota</taxon>
        <taxon>Caudoviricetes</taxon>
        <taxon>Zobellviridae</taxon>
        <taxon>Cobavirinae</taxon>
        <taxon>Veravirus</taxon>
    </lineage>
</organism>
<dbReference type="EMBL" id="MK613347">
    <property type="protein sequence ID" value="QBQ72674.1"/>
    <property type="molecule type" value="Genomic_DNA"/>
</dbReference>
<evidence type="ECO:0000313" key="2">
    <source>
        <dbReference type="Proteomes" id="UP000425344"/>
    </source>
</evidence>
<accession>A0A646QW99</accession>
<evidence type="ECO:0000313" key="1">
    <source>
        <dbReference type="EMBL" id="QBQ72674.1"/>
    </source>
</evidence>
<reference evidence="1 2" key="1">
    <citation type="journal article" date="2019" name="mSystems">
        <title>Diverse, abundant and novel viruses infecting the marine abundant Roseobacter RCA lineage.</title>
        <authorList>
            <person name="Zhang Z.F."/>
            <person name="Chen F."/>
            <person name="Chu X."/>
            <person name="Zhang H."/>
            <person name="Luo H.W."/>
            <person name="Zhai Z.Q."/>
            <person name="Yang M.Y."/>
            <person name="Zhao Y.L."/>
        </authorList>
    </citation>
    <scope>NUCLEOTIDE SEQUENCE [LARGE SCALE GENOMIC DNA]</scope>
</reference>
<name>A0A646QW99_9CAUD</name>
<proteinExistence type="predicted"/>